<comment type="similarity">
    <text evidence="7">Belongs to the TRAP transporter large permease family.</text>
</comment>
<keyword evidence="4 7" id="KW-0812">Transmembrane</keyword>
<reference evidence="9" key="2">
    <citation type="submission" date="2020-09" db="EMBL/GenBank/DDBJ databases">
        <authorList>
            <person name="Sun Q."/>
            <person name="Zhou Y."/>
        </authorList>
    </citation>
    <scope>NUCLEOTIDE SEQUENCE</scope>
    <source>
        <strain evidence="9">CGMCC 1.6293</strain>
    </source>
</reference>
<keyword evidence="5 7" id="KW-1133">Transmembrane helix</keyword>
<feature type="transmembrane region" description="Helical" evidence="7">
    <location>
        <begin position="218"/>
        <end position="240"/>
    </location>
</feature>
<proteinExistence type="inferred from homology"/>
<dbReference type="EMBL" id="BMLF01000008">
    <property type="protein sequence ID" value="GGM15894.1"/>
    <property type="molecule type" value="Genomic_DNA"/>
</dbReference>
<feature type="transmembrane region" description="Helical" evidence="7">
    <location>
        <begin position="284"/>
        <end position="309"/>
    </location>
</feature>
<dbReference type="Pfam" id="PF06808">
    <property type="entry name" value="DctM"/>
    <property type="match status" value="1"/>
</dbReference>
<dbReference type="NCBIfam" id="TIGR00786">
    <property type="entry name" value="dctM"/>
    <property type="match status" value="1"/>
</dbReference>
<evidence type="ECO:0000256" key="3">
    <source>
        <dbReference type="ARBA" id="ARBA00022519"/>
    </source>
</evidence>
<dbReference type="PANTHER" id="PTHR33362:SF5">
    <property type="entry name" value="C4-DICARBOXYLATE TRAP TRANSPORTER LARGE PERMEASE PROTEIN DCTM"/>
    <property type="match status" value="1"/>
</dbReference>
<feature type="transmembrane region" description="Helical" evidence="7">
    <location>
        <begin position="173"/>
        <end position="197"/>
    </location>
</feature>
<dbReference type="InterPro" id="IPR010656">
    <property type="entry name" value="DctM"/>
</dbReference>
<dbReference type="PIRSF" id="PIRSF006066">
    <property type="entry name" value="HI0050"/>
    <property type="match status" value="1"/>
</dbReference>
<evidence type="ECO:0000313" key="9">
    <source>
        <dbReference type="EMBL" id="GGM15894.1"/>
    </source>
</evidence>
<comment type="function">
    <text evidence="7">Part of the tripartite ATP-independent periplasmic (TRAP) transport system.</text>
</comment>
<keyword evidence="3 7" id="KW-0997">Cell inner membrane</keyword>
<keyword evidence="2" id="KW-1003">Cell membrane</keyword>
<evidence type="ECO:0000313" key="10">
    <source>
        <dbReference type="Proteomes" id="UP000649829"/>
    </source>
</evidence>
<feature type="transmembrane region" description="Helical" evidence="7">
    <location>
        <begin position="64"/>
        <end position="85"/>
    </location>
</feature>
<dbReference type="InterPro" id="IPR004681">
    <property type="entry name" value="TRAP_DctM"/>
</dbReference>
<feature type="transmembrane region" description="Helical" evidence="7">
    <location>
        <begin position="408"/>
        <end position="432"/>
    </location>
</feature>
<evidence type="ECO:0000256" key="7">
    <source>
        <dbReference type="RuleBase" id="RU369079"/>
    </source>
</evidence>
<dbReference type="PANTHER" id="PTHR33362">
    <property type="entry name" value="SIALIC ACID TRAP TRANSPORTER PERMEASE PROTEIN SIAT-RELATED"/>
    <property type="match status" value="1"/>
</dbReference>
<reference evidence="9" key="1">
    <citation type="journal article" date="2014" name="Int. J. Syst. Evol. Microbiol.">
        <title>Complete genome sequence of Corynebacterium casei LMG S-19264T (=DSM 44701T), isolated from a smear-ripened cheese.</title>
        <authorList>
            <consortium name="US DOE Joint Genome Institute (JGI-PGF)"/>
            <person name="Walter F."/>
            <person name="Albersmeier A."/>
            <person name="Kalinowski J."/>
            <person name="Ruckert C."/>
        </authorList>
    </citation>
    <scope>NUCLEOTIDE SEQUENCE</scope>
    <source>
        <strain evidence="9">CGMCC 1.6293</strain>
    </source>
</reference>
<comment type="subunit">
    <text evidence="7">The complex comprises the extracytoplasmic solute receptor protein and the two transmembrane proteins.</text>
</comment>
<keyword evidence="10" id="KW-1185">Reference proteome</keyword>
<evidence type="ECO:0000259" key="8">
    <source>
        <dbReference type="Pfam" id="PF06808"/>
    </source>
</evidence>
<sequence length="437" mass="45942">MSNIAIGLLSVPCLLLLIACRVPIALALGALSLIGLIFIRGTSAALGIFGDLPMEFGASWSLSAVPMFIFMGAIAFHTGLTKSLFEAARLWLSWLPGGLAIATNFASAGFAAASGSSLATCAAMGRIAIPEMLREKYGPALAAGCVSAAGTLGALIPPSIMFVLYGWYTETSIGALLMAGIIPGLLTAAVYSVMIYIRCSINPELGPRTAVDVSWGDRLRILLNVWPIPLLVLGVVGSIYSGIATATEAAALGCTFAPIIAAAQRNLTRTTIRDSIVEALESTASIFFVAIGALLYTRFLAFAGVPSFIAQQIALLGVDQLTIILGLSVVFLLLGMFLDPLGVLLLTLPVILPIFKAAHIDPIWAGVIVVKYLVIGMITPPVGLNVYVVKGVVGDAIALPTIFKGVMWFLVAELFIMAMLIPFPALSTYLPYKMLYS</sequence>
<name>A0A917TAB6_9RHOB</name>
<dbReference type="Proteomes" id="UP000649829">
    <property type="component" value="Unassembled WGS sequence"/>
</dbReference>
<feature type="transmembrane region" description="Helical" evidence="7">
    <location>
        <begin position="141"/>
        <end position="167"/>
    </location>
</feature>
<evidence type="ECO:0000256" key="4">
    <source>
        <dbReference type="ARBA" id="ARBA00022692"/>
    </source>
</evidence>
<evidence type="ECO:0000256" key="1">
    <source>
        <dbReference type="ARBA" id="ARBA00004429"/>
    </source>
</evidence>
<organism evidence="9 10">
    <name type="scientific">Pseudooceanicola nanhaiensis</name>
    <dbReference type="NCBI Taxonomy" id="375761"/>
    <lineage>
        <taxon>Bacteria</taxon>
        <taxon>Pseudomonadati</taxon>
        <taxon>Pseudomonadota</taxon>
        <taxon>Alphaproteobacteria</taxon>
        <taxon>Rhodobacterales</taxon>
        <taxon>Paracoccaceae</taxon>
        <taxon>Pseudooceanicola</taxon>
    </lineage>
</organism>
<comment type="subcellular location">
    <subcellularLocation>
        <location evidence="1 7">Cell inner membrane</location>
        <topology evidence="1 7">Multi-pass membrane protein</topology>
    </subcellularLocation>
</comment>
<gene>
    <name evidence="9" type="ORF">GCM10011534_42330</name>
</gene>
<keyword evidence="6 7" id="KW-0472">Membrane</keyword>
<dbReference type="AlphaFoldDB" id="A0A917TAB6"/>
<evidence type="ECO:0000256" key="2">
    <source>
        <dbReference type="ARBA" id="ARBA00022475"/>
    </source>
</evidence>
<dbReference type="RefSeq" id="WP_028288648.1">
    <property type="nucleotide sequence ID" value="NZ_BMLF01000008.1"/>
</dbReference>
<evidence type="ECO:0000256" key="6">
    <source>
        <dbReference type="ARBA" id="ARBA00023136"/>
    </source>
</evidence>
<feature type="transmembrane region" description="Helical" evidence="7">
    <location>
        <begin position="105"/>
        <end position="129"/>
    </location>
</feature>
<accession>A0A917TAB6</accession>
<keyword evidence="7" id="KW-0813">Transport</keyword>
<feature type="transmembrane region" description="Helical" evidence="7">
    <location>
        <begin position="321"/>
        <end position="351"/>
    </location>
</feature>
<feature type="transmembrane region" description="Helical" evidence="7">
    <location>
        <begin position="363"/>
        <end position="388"/>
    </location>
</feature>
<comment type="caution">
    <text evidence="9">The sequence shown here is derived from an EMBL/GenBank/DDBJ whole genome shotgun (WGS) entry which is preliminary data.</text>
</comment>
<dbReference type="GO" id="GO:0022857">
    <property type="term" value="F:transmembrane transporter activity"/>
    <property type="evidence" value="ECO:0007669"/>
    <property type="project" value="UniProtKB-UniRule"/>
</dbReference>
<protein>
    <recommendedName>
        <fullName evidence="7">TRAP transporter large permease protein</fullName>
    </recommendedName>
</protein>
<dbReference type="GO" id="GO:0005886">
    <property type="term" value="C:plasma membrane"/>
    <property type="evidence" value="ECO:0007669"/>
    <property type="project" value="UniProtKB-SubCell"/>
</dbReference>
<comment type="caution">
    <text evidence="7">Lacks conserved residue(s) required for the propagation of feature annotation.</text>
</comment>
<feature type="domain" description="TRAP C4-dicarboxylate transport system permease DctM subunit" evidence="8">
    <location>
        <begin position="13"/>
        <end position="425"/>
    </location>
</feature>
<evidence type="ECO:0000256" key="5">
    <source>
        <dbReference type="ARBA" id="ARBA00022989"/>
    </source>
</evidence>